<reference evidence="6" key="1">
    <citation type="submission" date="2020-03" db="EMBL/GenBank/DDBJ databases">
        <title>Evolution of repeat sequences and sex chromosomes of tilapia species revealed by chromosome-level genomes.</title>
        <authorList>
            <person name="Xu L."/>
            <person name="Tao W."/>
            <person name="Wang D."/>
            <person name="Zhou Q."/>
        </authorList>
    </citation>
    <scope>NUCLEOTIDE SEQUENCE [LARGE SCALE GENOMIC DNA]</scope>
    <source>
        <strain evidence="6">Israel</strain>
    </source>
</reference>
<keyword evidence="3" id="KW-1133">Transmembrane helix</keyword>
<evidence type="ECO:0000313" key="6">
    <source>
        <dbReference type="Proteomes" id="UP000472276"/>
    </source>
</evidence>
<name>A0AAZ1XX24_OREAU</name>
<dbReference type="Ensembl" id="ENSOABT00000084183.1">
    <property type="protein sequence ID" value="ENSOABP00000072102.1"/>
    <property type="gene ID" value="ENSOABG00000026858.1"/>
</dbReference>
<keyword evidence="6" id="KW-1185">Reference proteome</keyword>
<dbReference type="Pfam" id="PF00100">
    <property type="entry name" value="Zona_pellucida"/>
    <property type="match status" value="1"/>
</dbReference>
<dbReference type="PANTHER" id="PTHR14002:SF10">
    <property type="entry name" value="ZONA PELLUCIDA-LIKE DOMAIN-CONTAINING PROTEIN 1-RELATED"/>
    <property type="match status" value="1"/>
</dbReference>
<dbReference type="AlphaFoldDB" id="A0AAZ1XX24"/>
<evidence type="ECO:0000256" key="3">
    <source>
        <dbReference type="SAM" id="Phobius"/>
    </source>
</evidence>
<sequence length="261" mass="30153">IYLCPMYNAFYNESLMVLNNQTNNPKCYGTADFTVDPPVLRFSFPINQNSLSFCSNNIEISSHIGSGQFSDFSYVQYVTVFGTVTSIDPTAGMITYRPQIRYNFSCIYPMHLFNNTELSVIKYNDSRLINMLSMQLYKDKQYQEILTIPETGLEVKTKIYVEVKAINLKDRQMLCNNKSKSNAKRPLWPVSMVEINGVSQKALFSFEAFRLVDNEYEAVSTFYLHCVTRLCEMSKCRSLLSVMLYFLVCLVLIYAFPIFWG</sequence>
<reference evidence="5" key="3">
    <citation type="submission" date="2025-09" db="UniProtKB">
        <authorList>
            <consortium name="Ensembl"/>
        </authorList>
    </citation>
    <scope>IDENTIFICATION</scope>
</reference>
<organism evidence="5 6">
    <name type="scientific">Oreochromis aureus</name>
    <name type="common">Israeli tilapia</name>
    <name type="synonym">Chromis aureus</name>
    <dbReference type="NCBI Taxonomy" id="47969"/>
    <lineage>
        <taxon>Eukaryota</taxon>
        <taxon>Metazoa</taxon>
        <taxon>Chordata</taxon>
        <taxon>Craniata</taxon>
        <taxon>Vertebrata</taxon>
        <taxon>Euteleostomi</taxon>
        <taxon>Actinopterygii</taxon>
        <taxon>Neopterygii</taxon>
        <taxon>Teleostei</taxon>
        <taxon>Neoteleostei</taxon>
        <taxon>Acanthomorphata</taxon>
        <taxon>Ovalentaria</taxon>
        <taxon>Cichlomorphae</taxon>
        <taxon>Cichliformes</taxon>
        <taxon>Cichlidae</taxon>
        <taxon>African cichlids</taxon>
        <taxon>Pseudocrenilabrinae</taxon>
        <taxon>Oreochromini</taxon>
        <taxon>Oreochromis</taxon>
    </lineage>
</organism>
<dbReference type="InterPro" id="IPR055355">
    <property type="entry name" value="ZP-C"/>
</dbReference>
<reference evidence="5" key="2">
    <citation type="submission" date="2025-08" db="UniProtKB">
        <authorList>
            <consortium name="Ensembl"/>
        </authorList>
    </citation>
    <scope>IDENTIFICATION</scope>
</reference>
<evidence type="ECO:0000313" key="5">
    <source>
        <dbReference type="Ensembl" id="ENSOABP00000072102.1"/>
    </source>
</evidence>
<dbReference type="Gene3D" id="2.60.40.4100">
    <property type="entry name" value="Zona pellucida, ZP-C domain"/>
    <property type="match status" value="1"/>
</dbReference>
<accession>A0AAZ1XX24</accession>
<keyword evidence="3" id="KW-0812">Transmembrane</keyword>
<evidence type="ECO:0000256" key="1">
    <source>
        <dbReference type="ARBA" id="ARBA00022729"/>
    </source>
</evidence>
<dbReference type="Proteomes" id="UP000472276">
    <property type="component" value="Unassembled WGS sequence"/>
</dbReference>
<evidence type="ECO:0000256" key="2">
    <source>
        <dbReference type="ARBA" id="ARBA00023157"/>
    </source>
</evidence>
<keyword evidence="2" id="KW-1015">Disulfide bond</keyword>
<feature type="domain" description="ZP-C" evidence="4">
    <location>
        <begin position="175"/>
        <end position="236"/>
    </location>
</feature>
<protein>
    <recommendedName>
        <fullName evidence="4">ZP-C domain-containing protein</fullName>
    </recommendedName>
</protein>
<keyword evidence="1" id="KW-0732">Signal</keyword>
<feature type="transmembrane region" description="Helical" evidence="3">
    <location>
        <begin position="239"/>
        <end position="260"/>
    </location>
</feature>
<keyword evidence="3" id="KW-0472">Membrane</keyword>
<evidence type="ECO:0000259" key="4">
    <source>
        <dbReference type="Pfam" id="PF00100"/>
    </source>
</evidence>
<proteinExistence type="predicted"/>
<dbReference type="PANTHER" id="PTHR14002">
    <property type="entry name" value="ENDOGLIN/TGF-BETA RECEPTOR TYPE III"/>
    <property type="match status" value="1"/>
</dbReference>
<dbReference type="InterPro" id="IPR042235">
    <property type="entry name" value="ZP-C_dom"/>
</dbReference>